<evidence type="ECO:0000313" key="4">
    <source>
        <dbReference type="Proteomes" id="UP000683360"/>
    </source>
</evidence>
<protein>
    <submittedName>
        <fullName evidence="3">Uncharacterized protein</fullName>
    </submittedName>
</protein>
<keyword evidence="4" id="KW-1185">Reference proteome</keyword>
<evidence type="ECO:0000256" key="2">
    <source>
        <dbReference type="SAM" id="Phobius"/>
    </source>
</evidence>
<gene>
    <name evidence="3" type="ORF">MEDL_54543</name>
</gene>
<dbReference type="AlphaFoldDB" id="A0A8S3U979"/>
<dbReference type="SUPFAM" id="SSF52540">
    <property type="entry name" value="P-loop containing nucleoside triphosphate hydrolases"/>
    <property type="match status" value="1"/>
</dbReference>
<dbReference type="EMBL" id="CAJPWZ010002657">
    <property type="protein sequence ID" value="CAG2242363.1"/>
    <property type="molecule type" value="Genomic_DNA"/>
</dbReference>
<comment type="caution">
    <text evidence="3">The sequence shown here is derived from an EMBL/GenBank/DDBJ whole genome shotgun (WGS) entry which is preliminary data.</text>
</comment>
<dbReference type="Proteomes" id="UP000683360">
    <property type="component" value="Unassembled WGS sequence"/>
</dbReference>
<feature type="transmembrane region" description="Helical" evidence="2">
    <location>
        <begin position="430"/>
        <end position="453"/>
    </location>
</feature>
<sequence length="526" mass="59369">MSVRRVYWDESRKTRCIGPRPDILECPIRNCPVFVDCENESKIPKAVTELIVWESFSFSKRENNRFKSLLSIMAALSDTYEGPRGPVSKTEDSDSDIEIGSLLEIDSNEEKGWDDKQKLIKICQKEVGTISSGKRPLNIAIIGSHGCGKSSLLNTIFASFSDEKWKELAAHGSHGGLGKQISQNLISFKKEKYYSREGPNNEEDDEVLMPTFIDMKGFEDQNDEFTRELLNIIFYGRMKEFEKLSDVLTHYQNYGLNGLKTRYSQGKEYLVIDRIIFVCSGDPMTTLPTQLMACVSEVAHGLRGIPIFGVMTKSDKFNGRNNAEVEKRETEFRKHLGIPNNRFARIKNYCEDIDKKMAYMFSVIPQIDVRVLKLMTQVFSNALEVTNAEARLEYLSPETDIPGETKEGAKPVPPRRRPPSGNGQPASSGLGFASLLLLITIQVLFMAVLLHFCMKPVITEEKLNTICANYDFIKSKHDATIDGLNELCDNKVDILKPPIYLLGGGIVFVIVVLPIVLYSFLVKNRN</sequence>
<feature type="transmembrane region" description="Helical" evidence="2">
    <location>
        <begin position="499"/>
        <end position="521"/>
    </location>
</feature>
<name>A0A8S3U979_MYTED</name>
<evidence type="ECO:0000256" key="1">
    <source>
        <dbReference type="SAM" id="MobiDB-lite"/>
    </source>
</evidence>
<accession>A0A8S3U979</accession>
<reference evidence="3" key="1">
    <citation type="submission" date="2021-03" db="EMBL/GenBank/DDBJ databases">
        <authorList>
            <person name="Bekaert M."/>
        </authorList>
    </citation>
    <scope>NUCLEOTIDE SEQUENCE</scope>
</reference>
<keyword evidence="2" id="KW-0472">Membrane</keyword>
<evidence type="ECO:0000313" key="3">
    <source>
        <dbReference type="EMBL" id="CAG2242363.1"/>
    </source>
</evidence>
<dbReference type="OrthoDB" id="6149413at2759"/>
<feature type="region of interest" description="Disordered" evidence="1">
    <location>
        <begin position="396"/>
        <end position="425"/>
    </location>
</feature>
<organism evidence="3 4">
    <name type="scientific">Mytilus edulis</name>
    <name type="common">Blue mussel</name>
    <dbReference type="NCBI Taxonomy" id="6550"/>
    <lineage>
        <taxon>Eukaryota</taxon>
        <taxon>Metazoa</taxon>
        <taxon>Spiralia</taxon>
        <taxon>Lophotrochozoa</taxon>
        <taxon>Mollusca</taxon>
        <taxon>Bivalvia</taxon>
        <taxon>Autobranchia</taxon>
        <taxon>Pteriomorphia</taxon>
        <taxon>Mytilida</taxon>
        <taxon>Mytiloidea</taxon>
        <taxon>Mytilidae</taxon>
        <taxon>Mytilinae</taxon>
        <taxon>Mytilus</taxon>
    </lineage>
</organism>
<keyword evidence="2" id="KW-1133">Transmembrane helix</keyword>
<dbReference type="Gene3D" id="3.40.50.300">
    <property type="entry name" value="P-loop containing nucleotide triphosphate hydrolases"/>
    <property type="match status" value="1"/>
</dbReference>
<proteinExistence type="predicted"/>
<keyword evidence="2" id="KW-0812">Transmembrane</keyword>
<dbReference type="InterPro" id="IPR027417">
    <property type="entry name" value="P-loop_NTPase"/>
</dbReference>